<evidence type="ECO:0000313" key="2">
    <source>
        <dbReference type="EMBL" id="GBG15202.1"/>
    </source>
</evidence>
<organism evidence="2 3">
    <name type="scientific">Novimethylophilus kurashikiensis</name>
    <dbReference type="NCBI Taxonomy" id="1825523"/>
    <lineage>
        <taxon>Bacteria</taxon>
        <taxon>Pseudomonadati</taxon>
        <taxon>Pseudomonadota</taxon>
        <taxon>Betaproteobacteria</taxon>
        <taxon>Nitrosomonadales</taxon>
        <taxon>Methylophilaceae</taxon>
        <taxon>Novimethylophilus</taxon>
    </lineage>
</organism>
<dbReference type="Proteomes" id="UP000245081">
    <property type="component" value="Unassembled WGS sequence"/>
</dbReference>
<dbReference type="InterPro" id="IPR008900">
    <property type="entry name" value="Zot_N"/>
</dbReference>
<comment type="caution">
    <text evidence="2">The sequence shown here is derived from an EMBL/GenBank/DDBJ whole genome shotgun (WGS) entry which is preliminary data.</text>
</comment>
<reference evidence="2 3" key="1">
    <citation type="journal article" date="2018" name="Environ. Microbiol.">
        <title>Isolation and genomic characterization of Novimethylophilus kurashikiensis gen. nov. sp. nov., a new lanthanide-dependent methylotrophic species of Methylophilaceae.</title>
        <authorList>
            <person name="Lv H."/>
            <person name="Sahin N."/>
            <person name="Tani A."/>
        </authorList>
    </citation>
    <scope>NUCLEOTIDE SEQUENCE [LARGE SCALE GENOMIC DNA]</scope>
    <source>
        <strain evidence="2 3">La2-4</strain>
    </source>
</reference>
<sequence>MAVYFVTGKLGAGKSLAAIQRIRDYAANGNKIAGNLDVYLDKLCTNPRSKVSYIRIPDRPTAADLYALGEGKPSDDYDEEHNGLLVLDELVTWLNSRSWNDKGRKDLIDWFVHARKFGWDIIFLVQSIEAVDKQLIDTLMEYHVPVINLSKINIPVIGRLYKHFNTKGKPLRLPKVHIAHVMYLDKISADRWTFRAMDLYAAYDTKQVISENYPHGPHSQLSRWHLEGRYLPPENNLQWRDVLILPAALLIYAACRLFQHPVPVRSGRFESGSAGLRRLGGSAA</sequence>
<dbReference type="InterPro" id="IPR027417">
    <property type="entry name" value="P-loop_NTPase"/>
</dbReference>
<accession>A0A2R5FAE6</accession>
<feature type="domain" description="Zona occludens toxin N-terminal" evidence="1">
    <location>
        <begin position="2"/>
        <end position="162"/>
    </location>
</feature>
<protein>
    <submittedName>
        <fullName evidence="2">Flagellar P-ring protein</fullName>
    </submittedName>
</protein>
<dbReference type="AlphaFoldDB" id="A0A2R5FAE6"/>
<evidence type="ECO:0000259" key="1">
    <source>
        <dbReference type="Pfam" id="PF05707"/>
    </source>
</evidence>
<keyword evidence="3" id="KW-1185">Reference proteome</keyword>
<proteinExistence type="predicted"/>
<dbReference type="EMBL" id="BDOQ01000015">
    <property type="protein sequence ID" value="GBG15202.1"/>
    <property type="molecule type" value="Genomic_DNA"/>
</dbReference>
<keyword evidence="2" id="KW-0969">Cilium</keyword>
<dbReference type="OrthoDB" id="6399054at2"/>
<gene>
    <name evidence="2" type="ORF">NMK_2805</name>
</gene>
<name>A0A2R5FAE6_9PROT</name>
<dbReference type="Pfam" id="PF05707">
    <property type="entry name" value="Zot"/>
    <property type="match status" value="1"/>
</dbReference>
<dbReference type="Gene3D" id="3.40.50.300">
    <property type="entry name" value="P-loop containing nucleotide triphosphate hydrolases"/>
    <property type="match status" value="1"/>
</dbReference>
<evidence type="ECO:0000313" key="3">
    <source>
        <dbReference type="Proteomes" id="UP000245081"/>
    </source>
</evidence>
<dbReference type="RefSeq" id="WP_109016370.1">
    <property type="nucleotide sequence ID" value="NZ_BDOQ01000015.1"/>
</dbReference>
<keyword evidence="2" id="KW-0966">Cell projection</keyword>
<keyword evidence="2" id="KW-0282">Flagellum</keyword>